<dbReference type="Proteomes" id="UP000588491">
    <property type="component" value="Unassembled WGS sequence"/>
</dbReference>
<dbReference type="RefSeq" id="WP_169189533.1">
    <property type="nucleotide sequence ID" value="NZ_JABBPK010000001.1"/>
</dbReference>
<gene>
    <name evidence="1" type="ORF">HHU08_24350</name>
</gene>
<keyword evidence="2" id="KW-1185">Reference proteome</keyword>
<comment type="caution">
    <text evidence="1">The sequence shown here is derived from an EMBL/GenBank/DDBJ whole genome shotgun (WGS) entry which is preliminary data.</text>
</comment>
<organism evidence="1 2">
    <name type="scientific">Niallia alba</name>
    <dbReference type="NCBI Taxonomy" id="2729105"/>
    <lineage>
        <taxon>Bacteria</taxon>
        <taxon>Bacillati</taxon>
        <taxon>Bacillota</taxon>
        <taxon>Bacilli</taxon>
        <taxon>Bacillales</taxon>
        <taxon>Bacillaceae</taxon>
        <taxon>Niallia</taxon>
    </lineage>
</organism>
<dbReference type="AlphaFoldDB" id="A0A7Y0KDB3"/>
<protein>
    <submittedName>
        <fullName evidence="1">Uncharacterized protein</fullName>
    </submittedName>
</protein>
<dbReference type="EMBL" id="JABBPK010000001">
    <property type="protein sequence ID" value="NMO80053.1"/>
    <property type="molecule type" value="Genomic_DNA"/>
</dbReference>
<name>A0A7Y0KDB3_9BACI</name>
<sequence>MSVEKLVKRYYRGNLTLFDDAQQQYESLGNVKEKELRSIIADDLESSNGSENDFWVLDNANPLKNIMVFAEITHYKRCPLADMEEEERNTTIQFLIDNLDVFDVKPVGYEVKDDSLVIGWYLNNAIDTFTFSINIEALVN</sequence>
<accession>A0A7Y0KDB3</accession>
<evidence type="ECO:0000313" key="1">
    <source>
        <dbReference type="EMBL" id="NMO80053.1"/>
    </source>
</evidence>
<reference evidence="1 2" key="1">
    <citation type="submission" date="2020-04" db="EMBL/GenBank/DDBJ databases">
        <title>Bacillus sp. UniB3 isolated from commercial digestive syrup.</title>
        <authorList>
            <person name="Thorat V."/>
            <person name="Kirdat K."/>
            <person name="Tiwarekar B."/>
            <person name="Yadav A."/>
        </authorList>
    </citation>
    <scope>NUCLEOTIDE SEQUENCE [LARGE SCALE GENOMIC DNA]</scope>
    <source>
        <strain evidence="1 2">UniB3</strain>
    </source>
</reference>
<evidence type="ECO:0000313" key="2">
    <source>
        <dbReference type="Proteomes" id="UP000588491"/>
    </source>
</evidence>
<proteinExistence type="predicted"/>